<name>A0A1K0J2P8_CUPNE</name>
<dbReference type="Pfam" id="PF13332">
    <property type="entry name" value="Fil_haemagg_2"/>
    <property type="match status" value="1"/>
</dbReference>
<feature type="region of interest" description="Disordered" evidence="1">
    <location>
        <begin position="432"/>
        <end position="465"/>
    </location>
</feature>
<proteinExistence type="predicted"/>
<feature type="compositionally biased region" description="Low complexity" evidence="1">
    <location>
        <begin position="1"/>
        <end position="16"/>
    </location>
</feature>
<organism evidence="2">
    <name type="scientific">Cupriavidus necator</name>
    <name type="common">Alcaligenes eutrophus</name>
    <name type="synonym">Ralstonia eutropha</name>
    <dbReference type="NCBI Taxonomy" id="106590"/>
    <lineage>
        <taxon>Bacteria</taxon>
        <taxon>Pseudomonadati</taxon>
        <taxon>Pseudomonadota</taxon>
        <taxon>Betaproteobacteria</taxon>
        <taxon>Burkholderiales</taxon>
        <taxon>Burkholderiaceae</taxon>
        <taxon>Cupriavidus</taxon>
    </lineage>
</organism>
<dbReference type="AlphaFoldDB" id="A0A1K0J2P8"/>
<dbReference type="InterPro" id="IPR025157">
    <property type="entry name" value="Hemagglutinin_rpt"/>
</dbReference>
<accession>A0A1K0J2P8</accession>
<evidence type="ECO:0000313" key="2">
    <source>
        <dbReference type="EMBL" id="SCU73294.1"/>
    </source>
</evidence>
<protein>
    <submittedName>
        <fullName evidence="2">Uncharacterized protein</fullName>
    </submittedName>
</protein>
<sequence>MAATQAPQSASPAGRPAGRRRWGTAQGGIPSLTLPTNGLFTYRTAPDAAYLIATDARFTQYKSFISSDYMLGELGLDPQKIQKRLGDGFYEAKLIRDQVTALTGRTLLARYTDQLEEYKALMTNGAAYAKSFSLTPGIGLSEQQMAQLTTDMVWLVSQDVTLADGSRQSVLVPKLYLAQANTVDLNASGALVLGNTVAVNATGTVQNSGRIVGDVATQVLGHDIVNRGAIGSLGDGSTVVQAAQDVRNLGGRIAGKDVLVAAGRDVVNETQTITQVRTLANGYSAGATGIGAVANISATGTTAVLAGRDINQRGGAIDAGESALLAAGRDLNLGTVALGTTQDAASRGGQSYSHDQTTTHVGSTVQAGKNVVAVAGRDATVTGSSLQAGNNASLVAGRWPRHHRHGRDRHAYAQRRLAGWQGRAIHAVFLRRNRSRQSGPRRQQRHAGGRPGAAGNCGAAGQRPGRVAGCRSKCRGRQPGGAGFLGEYRQGWQRWRHRIVDCSW</sequence>
<feature type="region of interest" description="Disordered" evidence="1">
    <location>
        <begin position="1"/>
        <end position="29"/>
    </location>
</feature>
<evidence type="ECO:0000256" key="1">
    <source>
        <dbReference type="SAM" id="MobiDB-lite"/>
    </source>
</evidence>
<gene>
    <name evidence="2" type="ORF">CNECB9_100004</name>
</gene>
<dbReference type="GO" id="GO:0003824">
    <property type="term" value="F:catalytic activity"/>
    <property type="evidence" value="ECO:0007669"/>
    <property type="project" value="UniProtKB-ARBA"/>
</dbReference>
<dbReference type="EMBL" id="FMSH01000002">
    <property type="protein sequence ID" value="SCU73294.1"/>
    <property type="molecule type" value="Genomic_DNA"/>
</dbReference>
<reference evidence="2" key="1">
    <citation type="submission" date="2016-09" db="EMBL/GenBank/DDBJ databases">
        <authorList>
            <person name="Capua I."/>
            <person name="De Benedictis P."/>
            <person name="Joannis T."/>
            <person name="Lombin L.H."/>
            <person name="Cattoli G."/>
        </authorList>
    </citation>
    <scope>NUCLEOTIDE SEQUENCE</scope>
    <source>
        <strain evidence="2">B9</strain>
    </source>
</reference>